<accession>A0A0R7EZ04</accession>
<dbReference type="GeneID" id="26374023"/>
<keyword evidence="2" id="KW-1185">Reference proteome</keyword>
<dbReference type="RefSeq" id="YP_009182306.1">
    <property type="nucleotide sequence ID" value="NC_028491.1"/>
</dbReference>
<proteinExistence type="predicted"/>
<organism evidence="1 2">
    <name type="scientific">Diatraea saccharalis granulovirus</name>
    <dbReference type="NCBI Taxonomy" id="1675862"/>
    <lineage>
        <taxon>Viruses</taxon>
        <taxon>Viruses incertae sedis</taxon>
        <taxon>Naldaviricetes</taxon>
        <taxon>Lefavirales</taxon>
        <taxon>Baculoviridae</taxon>
        <taxon>Betabaculovirus</taxon>
        <taxon>Betabaculovirus disaccharalis</taxon>
    </lineage>
</organism>
<evidence type="ECO:0000313" key="1">
    <source>
        <dbReference type="EMBL" id="AKN80817.1"/>
    </source>
</evidence>
<sequence length="503" mass="62235">MVYTWCDIFQFIFVCCGKQYQYKEKTNEKTPKRVLCVPICSCENHNITINCVRTDGNGFIDYTCLLTKDNFCDFKRLRYDYICWYNKKIVQKRERWNEIMNYCNTTLIHELSDSIEYILIYEEMRCKNRKLHILTKPDDTLDVVNENFDCISTINITNFKIEYNDFTKRNRKMEEIETVKENNFVKEEHKNYFRHLLQTYDENNYYDLHPENIQEDERYNVCRKLESDNIASYKKFNVFLSFFNIPLFETLEREYHEFFINAHIENLREKDIEAVTYRNKVLNEWFLYEKRDMLFLSPYFQEIEKTTFDYFYKWFIKIFKKEKHLMFNKRFVYCSNYSFVDDFLKNNNGTFEFNFVTLNTNDYPVLWDFLRYCETFKGNENYYPNLVYRITKGMNTLRNRYVKTTFFKIIKKGLNHDLETIFENGDTEQDFPYITYITRDEATKKNLWFDIMKCERKEWEMRVARSVKIIEMWWLHVYYKAENIKTLQKVKKHFEYYQKQQHK</sequence>
<protein>
    <submittedName>
        <fullName evidence="1">Uncharacterized protein</fullName>
    </submittedName>
</protein>
<dbReference type="EMBL" id="KP296186">
    <property type="protein sequence ID" value="AKN80817.1"/>
    <property type="molecule type" value="Genomic_DNA"/>
</dbReference>
<dbReference type="KEGG" id="vg:26374023"/>
<evidence type="ECO:0000313" key="2">
    <source>
        <dbReference type="Proteomes" id="UP000203433"/>
    </source>
</evidence>
<dbReference type="Proteomes" id="UP000203433">
    <property type="component" value="Segment"/>
</dbReference>
<gene>
    <name evidence="1" type="primary">ORF-108</name>
</gene>
<reference evidence="1 2" key="1">
    <citation type="journal article" date="2015" name="J. Virol.">
        <title>A betabaculovirus-encoded gp64 homolog is a functional envelope fusion protein.</title>
        <authorList>
            <person name="Ardisson-Araujo D.M."/>
            <person name="Melo F.L."/>
            <person name="Clem R.J."/>
            <person name="Wolff J.L."/>
            <person name="Ribeiro B.M."/>
        </authorList>
    </citation>
    <scope>NUCLEOTIDE SEQUENCE [LARGE SCALE GENOMIC DNA]</scope>
    <source>
        <strain evidence="1 2">Parana-2009</strain>
    </source>
</reference>
<name>A0A0R7EZ04_9BBAC</name>